<name>A0A382J245_9ZZZZ</name>
<dbReference type="AlphaFoldDB" id="A0A382J245"/>
<proteinExistence type="predicted"/>
<organism evidence="1">
    <name type="scientific">marine metagenome</name>
    <dbReference type="NCBI Taxonomy" id="408172"/>
    <lineage>
        <taxon>unclassified sequences</taxon>
        <taxon>metagenomes</taxon>
        <taxon>ecological metagenomes</taxon>
    </lineage>
</organism>
<dbReference type="EMBL" id="UINC01071169">
    <property type="protein sequence ID" value="SVC05878.1"/>
    <property type="molecule type" value="Genomic_DNA"/>
</dbReference>
<reference evidence="1" key="1">
    <citation type="submission" date="2018-05" db="EMBL/GenBank/DDBJ databases">
        <authorList>
            <person name="Lanie J.A."/>
            <person name="Ng W.-L."/>
            <person name="Kazmierczak K.M."/>
            <person name="Andrzejewski T.M."/>
            <person name="Davidsen T.M."/>
            <person name="Wayne K.J."/>
            <person name="Tettelin H."/>
            <person name="Glass J.I."/>
            <person name="Rusch D."/>
            <person name="Podicherti R."/>
            <person name="Tsui H.-C.T."/>
            <person name="Winkler M.E."/>
        </authorList>
    </citation>
    <scope>NUCLEOTIDE SEQUENCE</scope>
</reference>
<protein>
    <submittedName>
        <fullName evidence="1">Uncharacterized protein</fullName>
    </submittedName>
</protein>
<accession>A0A382J245</accession>
<gene>
    <name evidence="1" type="ORF">METZ01_LOCUS258732</name>
</gene>
<sequence length="98" mass="11566">MKKNILNFFKNNFPENITLEIIQSDTIDITDQADNFEADLKEFLDIDEDTKESIKQAKSKIKEIITEFKSDDNIERKDLLIYFLEVFDEKLEDLMVGL</sequence>
<evidence type="ECO:0000313" key="1">
    <source>
        <dbReference type="EMBL" id="SVC05878.1"/>
    </source>
</evidence>